<keyword evidence="3" id="KW-1185">Reference proteome</keyword>
<proteinExistence type="predicted"/>
<sequence length="69" mass="7155">MPLAQLPGDPNGVVPAAEVAQPVTVSQPSEPDPASVSSMLTRFYSGVHRAANEDEVPTVPINENRGSTA</sequence>
<dbReference type="AlphaFoldDB" id="A0A917WNX6"/>
<accession>A0A917WNX6</accession>
<protein>
    <submittedName>
        <fullName evidence="2">Uncharacterized protein</fullName>
    </submittedName>
</protein>
<reference evidence="2" key="1">
    <citation type="journal article" date="2014" name="Int. J. Syst. Evol. Microbiol.">
        <title>Complete genome sequence of Corynebacterium casei LMG S-19264T (=DSM 44701T), isolated from a smear-ripened cheese.</title>
        <authorList>
            <consortium name="US DOE Joint Genome Institute (JGI-PGF)"/>
            <person name="Walter F."/>
            <person name="Albersmeier A."/>
            <person name="Kalinowski J."/>
            <person name="Ruckert C."/>
        </authorList>
    </citation>
    <scope>NUCLEOTIDE SEQUENCE</scope>
    <source>
        <strain evidence="2">JCM 19831</strain>
    </source>
</reference>
<organism evidence="2 3">
    <name type="scientific">Dactylosporangium sucinum</name>
    <dbReference type="NCBI Taxonomy" id="1424081"/>
    <lineage>
        <taxon>Bacteria</taxon>
        <taxon>Bacillati</taxon>
        <taxon>Actinomycetota</taxon>
        <taxon>Actinomycetes</taxon>
        <taxon>Micromonosporales</taxon>
        <taxon>Micromonosporaceae</taxon>
        <taxon>Dactylosporangium</taxon>
    </lineage>
</organism>
<dbReference type="EMBL" id="BMPI01000007">
    <property type="protein sequence ID" value="GGM17547.1"/>
    <property type="molecule type" value="Genomic_DNA"/>
</dbReference>
<comment type="caution">
    <text evidence="2">The sequence shown here is derived from an EMBL/GenBank/DDBJ whole genome shotgun (WGS) entry which is preliminary data.</text>
</comment>
<name>A0A917WNX6_9ACTN</name>
<feature type="region of interest" description="Disordered" evidence="1">
    <location>
        <begin position="48"/>
        <end position="69"/>
    </location>
</feature>
<gene>
    <name evidence="2" type="ORF">GCM10007977_018510</name>
</gene>
<reference evidence="2" key="2">
    <citation type="submission" date="2020-09" db="EMBL/GenBank/DDBJ databases">
        <authorList>
            <person name="Sun Q."/>
            <person name="Ohkuma M."/>
        </authorList>
    </citation>
    <scope>NUCLEOTIDE SEQUENCE</scope>
    <source>
        <strain evidence="2">JCM 19831</strain>
    </source>
</reference>
<evidence type="ECO:0000313" key="2">
    <source>
        <dbReference type="EMBL" id="GGM17547.1"/>
    </source>
</evidence>
<dbReference type="Proteomes" id="UP000642070">
    <property type="component" value="Unassembled WGS sequence"/>
</dbReference>
<evidence type="ECO:0000256" key="1">
    <source>
        <dbReference type="SAM" id="MobiDB-lite"/>
    </source>
</evidence>
<evidence type="ECO:0000313" key="3">
    <source>
        <dbReference type="Proteomes" id="UP000642070"/>
    </source>
</evidence>